<reference evidence="4 6" key="2">
    <citation type="journal article" date="2019" name="Nat. Med.">
        <title>A library of human gut bacterial isolates paired with longitudinal multiomics data enables mechanistic microbiome research.</title>
        <authorList>
            <person name="Poyet M."/>
            <person name="Groussin M."/>
            <person name="Gibbons S.M."/>
            <person name="Avila-Pacheco J."/>
            <person name="Jiang X."/>
            <person name="Kearney S.M."/>
            <person name="Perrotta A.R."/>
            <person name="Berdy B."/>
            <person name="Zhao S."/>
            <person name="Lieberman T.D."/>
            <person name="Swanson P.K."/>
            <person name="Smith M."/>
            <person name="Roesemann S."/>
            <person name="Alexander J.E."/>
            <person name="Rich S.A."/>
            <person name="Livny J."/>
            <person name="Vlamakis H."/>
            <person name="Clish C."/>
            <person name="Bullock K."/>
            <person name="Deik A."/>
            <person name="Scott J."/>
            <person name="Pierce K.A."/>
            <person name="Xavier R.J."/>
            <person name="Alm E.J."/>
        </authorList>
    </citation>
    <scope>NUCLEOTIDE SEQUENCE [LARGE SCALE GENOMIC DNA]</scope>
    <source>
        <strain evidence="4 6">BIOML-A2</strain>
    </source>
</reference>
<name>A0A174RLU7_FLAPL</name>
<comment type="similarity">
    <text evidence="1">Belongs to the PemK/MazF family.</text>
</comment>
<dbReference type="GO" id="GO:0004521">
    <property type="term" value="F:RNA endonuclease activity"/>
    <property type="evidence" value="ECO:0007669"/>
    <property type="project" value="TreeGrafter"/>
</dbReference>
<dbReference type="Pfam" id="PF02452">
    <property type="entry name" value="PemK_toxin"/>
    <property type="match status" value="1"/>
</dbReference>
<evidence type="ECO:0000313" key="4">
    <source>
        <dbReference type="EMBL" id="MSB22827.1"/>
    </source>
</evidence>
<dbReference type="PANTHER" id="PTHR33988:SF2">
    <property type="entry name" value="ENDORIBONUCLEASE MAZF"/>
    <property type="match status" value="1"/>
</dbReference>
<evidence type="ECO:0000313" key="6">
    <source>
        <dbReference type="Proteomes" id="UP000434475"/>
    </source>
</evidence>
<dbReference type="Gene3D" id="2.30.30.110">
    <property type="match status" value="1"/>
</dbReference>
<gene>
    <name evidence="3" type="primary">ndoA_1</name>
    <name evidence="3" type="ORF">ERS852411_02326</name>
    <name evidence="4" type="ORF">GKE97_25555</name>
</gene>
<dbReference type="GO" id="GO:0006402">
    <property type="term" value="P:mRNA catabolic process"/>
    <property type="evidence" value="ECO:0007669"/>
    <property type="project" value="TreeGrafter"/>
</dbReference>
<dbReference type="GO" id="GO:0016787">
    <property type="term" value="F:hydrolase activity"/>
    <property type="evidence" value="ECO:0007669"/>
    <property type="project" value="UniProtKB-KW"/>
</dbReference>
<keyword evidence="3" id="KW-0378">Hydrolase</keyword>
<protein>
    <submittedName>
        <fullName evidence="4">Type II toxin-antitoxin system PemK/MazF family toxin</fullName>
    </submittedName>
    <submittedName>
        <fullName evidence="3">mRNA interferase EndoA</fullName>
        <ecNumber evidence="3">3.1.-.-</ecNumber>
    </submittedName>
</protein>
<dbReference type="GO" id="GO:0003677">
    <property type="term" value="F:DNA binding"/>
    <property type="evidence" value="ECO:0007669"/>
    <property type="project" value="InterPro"/>
</dbReference>
<dbReference type="EMBL" id="WKPR01000054">
    <property type="protein sequence ID" value="MSB22827.1"/>
    <property type="molecule type" value="Genomic_DNA"/>
</dbReference>
<dbReference type="EMBL" id="CYZT01000195">
    <property type="protein sequence ID" value="CUO88273.1"/>
    <property type="molecule type" value="Genomic_DNA"/>
</dbReference>
<dbReference type="AlphaFoldDB" id="A0A174RLU7"/>
<dbReference type="InterPro" id="IPR011067">
    <property type="entry name" value="Plasmid_toxin/cell-grow_inhib"/>
</dbReference>
<proteinExistence type="inferred from homology"/>
<evidence type="ECO:0000313" key="3">
    <source>
        <dbReference type="EMBL" id="CUO88273.1"/>
    </source>
</evidence>
<dbReference type="Proteomes" id="UP000095746">
    <property type="component" value="Unassembled WGS sequence"/>
</dbReference>
<dbReference type="PANTHER" id="PTHR33988">
    <property type="entry name" value="ENDORIBONUCLEASE MAZF-RELATED"/>
    <property type="match status" value="1"/>
</dbReference>
<evidence type="ECO:0000256" key="2">
    <source>
        <dbReference type="ARBA" id="ARBA00022649"/>
    </source>
</evidence>
<dbReference type="EC" id="3.1.-.-" evidence="3"/>
<sequence>MSKTYLRGDLYYADLGHGIGSEQKGTRPVVIIQNNVGNKHSPTVIIAAVTSKANVKAKLPTHYYLDAGNGLVQPSLVLLEQIRTVDKRRLSGYIGRLDEEHIRGINHALAISIGLIEPVPPKLTLCLCDACADAFRSTGAFVLREAAQGQAEEKVCVYCGQYPGIEYVVTPKGGAGV</sequence>
<accession>A0A174RLU7</accession>
<dbReference type="GO" id="GO:0016075">
    <property type="term" value="P:rRNA catabolic process"/>
    <property type="evidence" value="ECO:0007669"/>
    <property type="project" value="TreeGrafter"/>
</dbReference>
<dbReference type="RefSeq" id="WP_009260996.1">
    <property type="nucleotide sequence ID" value="NZ_BAABXT010000001.1"/>
</dbReference>
<evidence type="ECO:0000313" key="5">
    <source>
        <dbReference type="Proteomes" id="UP000095746"/>
    </source>
</evidence>
<evidence type="ECO:0000256" key="1">
    <source>
        <dbReference type="ARBA" id="ARBA00007521"/>
    </source>
</evidence>
<reference evidence="3 5" key="1">
    <citation type="submission" date="2015-09" db="EMBL/GenBank/DDBJ databases">
        <authorList>
            <consortium name="Pathogen Informatics"/>
        </authorList>
    </citation>
    <scope>NUCLEOTIDE SEQUENCE [LARGE SCALE GENOMIC DNA]</scope>
    <source>
        <strain evidence="3 5">2789STDY5608854</strain>
    </source>
</reference>
<dbReference type="SUPFAM" id="SSF50118">
    <property type="entry name" value="Cell growth inhibitor/plasmid maintenance toxic component"/>
    <property type="match status" value="1"/>
</dbReference>
<dbReference type="Proteomes" id="UP000434475">
    <property type="component" value="Unassembled WGS sequence"/>
</dbReference>
<dbReference type="InterPro" id="IPR003477">
    <property type="entry name" value="PemK-like"/>
</dbReference>
<organism evidence="3 5">
    <name type="scientific">Flavonifractor plautii</name>
    <name type="common">Fusobacterium plautii</name>
    <dbReference type="NCBI Taxonomy" id="292800"/>
    <lineage>
        <taxon>Bacteria</taxon>
        <taxon>Bacillati</taxon>
        <taxon>Bacillota</taxon>
        <taxon>Clostridia</taxon>
        <taxon>Eubacteriales</taxon>
        <taxon>Oscillospiraceae</taxon>
        <taxon>Flavonifractor</taxon>
    </lineage>
</organism>
<keyword evidence="2" id="KW-1277">Toxin-antitoxin system</keyword>